<dbReference type="AlphaFoldDB" id="A0A8J3MVR5"/>
<dbReference type="Pfam" id="PF03816">
    <property type="entry name" value="LytR_cpsA_psr"/>
    <property type="match status" value="1"/>
</dbReference>
<feature type="compositionally biased region" description="Basic residues" evidence="2">
    <location>
        <begin position="1"/>
        <end position="12"/>
    </location>
</feature>
<accession>A0A8J3MVR5</accession>
<reference evidence="5" key="1">
    <citation type="submission" date="2020-10" db="EMBL/GenBank/DDBJ databases">
        <title>Taxonomic study of unclassified bacteria belonging to the class Ktedonobacteria.</title>
        <authorList>
            <person name="Yabe S."/>
            <person name="Wang C.M."/>
            <person name="Zheng Y."/>
            <person name="Sakai Y."/>
            <person name="Cavaletti L."/>
            <person name="Monciardini P."/>
            <person name="Donadio S."/>
        </authorList>
    </citation>
    <scope>NUCLEOTIDE SEQUENCE</scope>
    <source>
        <strain evidence="5">SOSP1-1</strain>
    </source>
</reference>
<feature type="compositionally biased region" description="Polar residues" evidence="2">
    <location>
        <begin position="21"/>
        <end position="37"/>
    </location>
</feature>
<dbReference type="InterPro" id="IPR004474">
    <property type="entry name" value="LytR_CpsA_psr"/>
</dbReference>
<proteinExistence type="inferred from homology"/>
<evidence type="ECO:0000313" key="6">
    <source>
        <dbReference type="Proteomes" id="UP000612362"/>
    </source>
</evidence>
<evidence type="ECO:0000256" key="3">
    <source>
        <dbReference type="SAM" id="Phobius"/>
    </source>
</evidence>
<sequence>MQRQFKHLRPHTQKLPENDQDQSQDVVTLDKSAQPNAQPLAPGARPRITAQLNPNPAPGPGGQPGPGIPPGVNARSAPDISTVNTFPSIPQTPPLGPPRGQQPPMNSGAPQMPSTLPQTPRPVFPPVMPGELPRTPPPPVQPPSGGKGPRKKRRFPIWARILVGILVLLLLVLTPGVWYYETHLASSIEQITGQMPTEFGTNGSHSDTSNNGDILSGGRVNILLLGSDTDGKNTAPLAQTDIVVTIDPATNYVGMLSIPRDMRVVIPGYGQGKMDAAFSTGYANGHNGQHAKDPHLDGVGLAIATVEQNFNIHINDYAWVGLDGFVKVVDTAGGVDIDALHPMVDDTYPNDVNNKDVKSYKRLNIAPGPQHMNGVEALEYVRTRHSDMGGDFGRSVRQQQLLSALKAKIQGVDVVTKVPEYLSDLKGHLLTSMDSASIIKLANYARDLDTTSIHRLVLSPPYSNEIQDGSGDFMPICEKIAPDLQYMFGNDASCPIITGMTPTPSATTTYASLPAKEAANPSVQQLTHSASVPFIPTTASIVAPMQVTIGNLDLAQSLRDPLGVNSMLDLLFMVTCEDLKP</sequence>
<dbReference type="Gene3D" id="3.40.630.190">
    <property type="entry name" value="LCP protein"/>
    <property type="match status" value="1"/>
</dbReference>
<keyword evidence="6" id="KW-1185">Reference proteome</keyword>
<dbReference type="RefSeq" id="WP_220198706.1">
    <property type="nucleotide sequence ID" value="NZ_BNJF01000005.1"/>
</dbReference>
<evidence type="ECO:0000256" key="2">
    <source>
        <dbReference type="SAM" id="MobiDB-lite"/>
    </source>
</evidence>
<evidence type="ECO:0000256" key="1">
    <source>
        <dbReference type="ARBA" id="ARBA00006068"/>
    </source>
</evidence>
<feature type="compositionally biased region" description="Pro residues" evidence="2">
    <location>
        <begin position="119"/>
        <end position="142"/>
    </location>
</feature>
<feature type="compositionally biased region" description="Polar residues" evidence="2">
    <location>
        <begin position="79"/>
        <end position="89"/>
    </location>
</feature>
<comment type="similarity">
    <text evidence="1">Belongs to the LytR/CpsA/Psr (LCP) family.</text>
</comment>
<dbReference type="EMBL" id="BNJF01000005">
    <property type="protein sequence ID" value="GHO49600.1"/>
    <property type="molecule type" value="Genomic_DNA"/>
</dbReference>
<dbReference type="PANTHER" id="PTHR33392:SF6">
    <property type="entry name" value="POLYISOPRENYL-TEICHOIC ACID--PEPTIDOGLYCAN TEICHOIC ACID TRANSFERASE TAGU"/>
    <property type="match status" value="1"/>
</dbReference>
<gene>
    <name evidence="5" type="ORF">KSX_77630</name>
</gene>
<feature type="domain" description="Cell envelope-related transcriptional attenuator" evidence="4">
    <location>
        <begin position="239"/>
        <end position="410"/>
    </location>
</feature>
<dbReference type="InterPro" id="IPR050922">
    <property type="entry name" value="LytR/CpsA/Psr_CW_biosynth"/>
</dbReference>
<comment type="caution">
    <text evidence="5">The sequence shown here is derived from an EMBL/GenBank/DDBJ whole genome shotgun (WGS) entry which is preliminary data.</text>
</comment>
<keyword evidence="3" id="KW-1133">Transmembrane helix</keyword>
<feature type="compositionally biased region" description="Polar residues" evidence="2">
    <location>
        <begin position="108"/>
        <end position="118"/>
    </location>
</feature>
<feature type="compositionally biased region" description="Pro residues" evidence="2">
    <location>
        <begin position="90"/>
        <end position="101"/>
    </location>
</feature>
<feature type="compositionally biased region" description="Pro residues" evidence="2">
    <location>
        <begin position="55"/>
        <end position="69"/>
    </location>
</feature>
<keyword evidence="3" id="KW-0472">Membrane</keyword>
<evidence type="ECO:0000259" key="4">
    <source>
        <dbReference type="Pfam" id="PF03816"/>
    </source>
</evidence>
<organism evidence="5 6">
    <name type="scientific">Ktedonospora formicarum</name>
    <dbReference type="NCBI Taxonomy" id="2778364"/>
    <lineage>
        <taxon>Bacteria</taxon>
        <taxon>Bacillati</taxon>
        <taxon>Chloroflexota</taxon>
        <taxon>Ktedonobacteria</taxon>
        <taxon>Ktedonobacterales</taxon>
        <taxon>Ktedonobacteraceae</taxon>
        <taxon>Ktedonospora</taxon>
    </lineage>
</organism>
<evidence type="ECO:0000313" key="5">
    <source>
        <dbReference type="EMBL" id="GHO49600.1"/>
    </source>
</evidence>
<dbReference type="Proteomes" id="UP000612362">
    <property type="component" value="Unassembled WGS sequence"/>
</dbReference>
<dbReference type="PANTHER" id="PTHR33392">
    <property type="entry name" value="POLYISOPRENYL-TEICHOIC ACID--PEPTIDOGLYCAN TEICHOIC ACID TRANSFERASE TAGU"/>
    <property type="match status" value="1"/>
</dbReference>
<feature type="region of interest" description="Disordered" evidence="2">
    <location>
        <begin position="1"/>
        <end position="151"/>
    </location>
</feature>
<name>A0A8J3MVR5_9CHLR</name>
<feature type="transmembrane region" description="Helical" evidence="3">
    <location>
        <begin position="157"/>
        <end position="180"/>
    </location>
</feature>
<keyword evidence="3" id="KW-0812">Transmembrane</keyword>
<dbReference type="NCBIfam" id="TIGR00350">
    <property type="entry name" value="lytR_cpsA_psr"/>
    <property type="match status" value="1"/>
</dbReference>
<protein>
    <recommendedName>
        <fullName evidence="4">Cell envelope-related transcriptional attenuator domain-containing protein</fullName>
    </recommendedName>
</protein>